<name>A0A2N5VAX4_9BASI</name>
<evidence type="ECO:0000256" key="1">
    <source>
        <dbReference type="SAM" id="MobiDB-lite"/>
    </source>
</evidence>
<organism evidence="2 3">
    <name type="scientific">Puccinia coronata f. sp. avenae</name>
    <dbReference type="NCBI Taxonomy" id="200324"/>
    <lineage>
        <taxon>Eukaryota</taxon>
        <taxon>Fungi</taxon>
        <taxon>Dikarya</taxon>
        <taxon>Basidiomycota</taxon>
        <taxon>Pucciniomycotina</taxon>
        <taxon>Pucciniomycetes</taxon>
        <taxon>Pucciniales</taxon>
        <taxon>Pucciniaceae</taxon>
        <taxon>Puccinia</taxon>
    </lineage>
</organism>
<dbReference type="EMBL" id="PGCI01000034">
    <property type="protein sequence ID" value="PLW47066.1"/>
    <property type="molecule type" value="Genomic_DNA"/>
</dbReference>
<feature type="region of interest" description="Disordered" evidence="1">
    <location>
        <begin position="375"/>
        <end position="398"/>
    </location>
</feature>
<feature type="region of interest" description="Disordered" evidence="1">
    <location>
        <begin position="278"/>
        <end position="327"/>
    </location>
</feature>
<sequence>MFEDNDLPCTKAEDPFNLWKGAGLNGTSGLHCRQCNRQPRQSQPSAIDNLLCEKSVISFINGSPPPHLYFHLDAVSLSDNDQKTFAAEMEWPFKLNFGGHQYTLISQGFWGDSHYWGKVLRHMNGVTGVWMHNDQANGSFSQLINWVPGSISGAQDHTSWLIYSRQWTAEEDTYINKSINNIVQDNLKVAVNDIPCVNIGAVINSTFNSALPHITQMATTIKTSEATKEAVGVTIKLTAPDNNDIEIQEEEALSPPSAKVLPPVKQKCGCPAKNNAPSTAFVTKKPRQNPPPQHIDNLKLSAPTIPRKKKNKRQDPSPPSTLPLTNADWDRIDAHGRLYWEEHWKSQGIVGNNLIAPGSKLGMLRKRCTGSDRDVLPTTKVLPADSKGKTQSHQLISG</sequence>
<dbReference type="Proteomes" id="UP000235392">
    <property type="component" value="Unassembled WGS sequence"/>
</dbReference>
<feature type="compositionally biased region" description="Polar residues" evidence="1">
    <location>
        <begin position="389"/>
        <end position="398"/>
    </location>
</feature>
<evidence type="ECO:0000313" key="3">
    <source>
        <dbReference type="Proteomes" id="UP000235392"/>
    </source>
</evidence>
<comment type="caution">
    <text evidence="2">The sequence shown here is derived from an EMBL/GenBank/DDBJ whole genome shotgun (WGS) entry which is preliminary data.</text>
</comment>
<accession>A0A2N5VAX4</accession>
<reference evidence="2 3" key="1">
    <citation type="submission" date="2017-11" db="EMBL/GenBank/DDBJ databases">
        <title>De novo assembly and phasing of dikaryotic genomes from two isolates of Puccinia coronata f. sp. avenae, the causal agent of oat crown rust.</title>
        <authorList>
            <person name="Miller M.E."/>
            <person name="Zhang Y."/>
            <person name="Omidvar V."/>
            <person name="Sperschneider J."/>
            <person name="Schwessinger B."/>
            <person name="Raley C."/>
            <person name="Palmer J.M."/>
            <person name="Garnica D."/>
            <person name="Upadhyaya N."/>
            <person name="Rathjen J."/>
            <person name="Taylor J.M."/>
            <person name="Park R.F."/>
            <person name="Dodds P.N."/>
            <person name="Hirsch C.D."/>
            <person name="Kianian S.F."/>
            <person name="Figueroa M."/>
        </authorList>
    </citation>
    <scope>NUCLEOTIDE SEQUENCE [LARGE SCALE GENOMIC DNA]</scope>
    <source>
        <strain evidence="2">12SD80</strain>
    </source>
</reference>
<dbReference type="AlphaFoldDB" id="A0A2N5VAX4"/>
<gene>
    <name evidence="2" type="ORF">PCASD_03972</name>
</gene>
<proteinExistence type="predicted"/>
<evidence type="ECO:0000313" key="2">
    <source>
        <dbReference type="EMBL" id="PLW47066.1"/>
    </source>
</evidence>
<protein>
    <submittedName>
        <fullName evidence="2">Uncharacterized protein</fullName>
    </submittedName>
</protein>